<dbReference type="PANTHER" id="PTHR37299">
    <property type="entry name" value="TRANSCRIPTIONAL REGULATOR-RELATED"/>
    <property type="match status" value="1"/>
</dbReference>
<sequence>MKSTHIWIRGKDEIFRVPHSSIRYIVVDGKYCDVYAENEAYQVAVNMRQMIAALDDSNFIQLHRSYYINVRYISGFSRDGVIIGDRCLPVEYHLYRKVIKTTSMIKLRQIRNNA</sequence>
<protein>
    <submittedName>
        <fullName evidence="2">Putative LytTR family DNA-binding protein</fullName>
    </submittedName>
</protein>
<dbReference type="OrthoDB" id="653109at2"/>
<feature type="domain" description="HTH LytTR-type" evidence="1">
    <location>
        <begin position="6"/>
        <end position="80"/>
    </location>
</feature>
<dbReference type="SMART" id="SM00850">
    <property type="entry name" value="LytTR"/>
    <property type="match status" value="1"/>
</dbReference>
<evidence type="ECO:0000313" key="3">
    <source>
        <dbReference type="Proteomes" id="UP000033121"/>
    </source>
</evidence>
<name>A0A0E9N6H7_9BACT</name>
<keyword evidence="2" id="KW-0238">DNA-binding</keyword>
<reference evidence="2 3" key="1">
    <citation type="submission" date="2015-04" db="EMBL/GenBank/DDBJ databases">
        <title>Whole genome shotgun sequence of Flavihumibacter petaseus NBRC 106054.</title>
        <authorList>
            <person name="Miyazawa S."/>
            <person name="Hosoyama A."/>
            <person name="Hashimoto M."/>
            <person name="Noguchi M."/>
            <person name="Tsuchikane K."/>
            <person name="Ohji S."/>
            <person name="Yamazoe A."/>
            <person name="Ichikawa N."/>
            <person name="Kimura A."/>
            <person name="Fujita N."/>
        </authorList>
    </citation>
    <scope>NUCLEOTIDE SEQUENCE [LARGE SCALE GENOMIC DNA]</scope>
    <source>
        <strain evidence="2 3">NBRC 106054</strain>
    </source>
</reference>
<dbReference type="AlphaFoldDB" id="A0A0E9N6H7"/>
<dbReference type="PROSITE" id="PS50930">
    <property type="entry name" value="HTH_LYTTR"/>
    <property type="match status" value="1"/>
</dbReference>
<gene>
    <name evidence="2" type="ORF">FPE01S_05_00880</name>
</gene>
<dbReference type="GO" id="GO:0003677">
    <property type="term" value="F:DNA binding"/>
    <property type="evidence" value="ECO:0007669"/>
    <property type="project" value="UniProtKB-KW"/>
</dbReference>
<evidence type="ECO:0000259" key="1">
    <source>
        <dbReference type="PROSITE" id="PS50930"/>
    </source>
</evidence>
<dbReference type="Proteomes" id="UP000033121">
    <property type="component" value="Unassembled WGS sequence"/>
</dbReference>
<dbReference type="PANTHER" id="PTHR37299:SF1">
    <property type="entry name" value="STAGE 0 SPORULATION PROTEIN A HOMOLOG"/>
    <property type="match status" value="1"/>
</dbReference>
<organism evidence="2 3">
    <name type="scientific">Flavihumibacter petaseus NBRC 106054</name>
    <dbReference type="NCBI Taxonomy" id="1220578"/>
    <lineage>
        <taxon>Bacteria</taxon>
        <taxon>Pseudomonadati</taxon>
        <taxon>Bacteroidota</taxon>
        <taxon>Chitinophagia</taxon>
        <taxon>Chitinophagales</taxon>
        <taxon>Chitinophagaceae</taxon>
        <taxon>Flavihumibacter</taxon>
    </lineage>
</organism>
<dbReference type="STRING" id="1220578.FPE01S_05_00880"/>
<dbReference type="GO" id="GO:0000156">
    <property type="term" value="F:phosphorelay response regulator activity"/>
    <property type="evidence" value="ECO:0007669"/>
    <property type="project" value="InterPro"/>
</dbReference>
<dbReference type="Gene3D" id="2.40.50.1020">
    <property type="entry name" value="LytTr DNA-binding domain"/>
    <property type="match status" value="1"/>
</dbReference>
<evidence type="ECO:0000313" key="2">
    <source>
        <dbReference type="EMBL" id="GAO45393.1"/>
    </source>
</evidence>
<dbReference type="RefSeq" id="WP_046371410.1">
    <property type="nucleotide sequence ID" value="NZ_BBWV01000005.1"/>
</dbReference>
<keyword evidence="3" id="KW-1185">Reference proteome</keyword>
<proteinExistence type="predicted"/>
<accession>A0A0E9N6H7</accession>
<dbReference type="InterPro" id="IPR046947">
    <property type="entry name" value="LytR-like"/>
</dbReference>
<dbReference type="EMBL" id="BBWV01000005">
    <property type="protein sequence ID" value="GAO45393.1"/>
    <property type="molecule type" value="Genomic_DNA"/>
</dbReference>
<dbReference type="Pfam" id="PF04397">
    <property type="entry name" value="LytTR"/>
    <property type="match status" value="1"/>
</dbReference>
<comment type="caution">
    <text evidence="2">The sequence shown here is derived from an EMBL/GenBank/DDBJ whole genome shotgun (WGS) entry which is preliminary data.</text>
</comment>
<dbReference type="InterPro" id="IPR007492">
    <property type="entry name" value="LytTR_DNA-bd_dom"/>
</dbReference>